<accession>A0A5J9TAP3</accession>
<dbReference type="GO" id="GO:0016567">
    <property type="term" value="P:protein ubiquitination"/>
    <property type="evidence" value="ECO:0007669"/>
    <property type="project" value="InterPro"/>
</dbReference>
<dbReference type="Pfam" id="PF00651">
    <property type="entry name" value="BTB"/>
    <property type="match status" value="1"/>
</dbReference>
<feature type="non-terminal residue" evidence="4">
    <location>
        <position position="1"/>
    </location>
</feature>
<name>A0A5J9TAP3_9POAL</name>
<dbReference type="InterPro" id="IPR011333">
    <property type="entry name" value="SKP1/BTB/POZ_sf"/>
</dbReference>
<comment type="similarity">
    <text evidence="2">Belongs to the Tdpoz family.</text>
</comment>
<dbReference type="SUPFAM" id="SSF54695">
    <property type="entry name" value="POZ domain"/>
    <property type="match status" value="1"/>
</dbReference>
<feature type="domain" description="BTB" evidence="3">
    <location>
        <begin position="120"/>
        <end position="192"/>
    </location>
</feature>
<proteinExistence type="inferred from homology"/>
<evidence type="ECO:0000256" key="1">
    <source>
        <dbReference type="ARBA" id="ARBA00004906"/>
    </source>
</evidence>
<evidence type="ECO:0000259" key="3">
    <source>
        <dbReference type="PROSITE" id="PS50097"/>
    </source>
</evidence>
<dbReference type="SMART" id="SM00225">
    <property type="entry name" value="BTB"/>
    <property type="match status" value="1"/>
</dbReference>
<dbReference type="Gene3D" id="3.30.710.10">
    <property type="entry name" value="Potassium Channel Kv1.1, Chain A"/>
    <property type="match status" value="1"/>
</dbReference>
<keyword evidence="5" id="KW-1185">Reference proteome</keyword>
<dbReference type="PANTHER" id="PTHR26379:SF314">
    <property type="entry name" value="OS06G0668300 PROTEIN"/>
    <property type="match status" value="1"/>
</dbReference>
<comment type="caution">
    <text evidence="4">The sequence shown here is derived from an EMBL/GenBank/DDBJ whole genome shotgun (WGS) entry which is preliminary data.</text>
</comment>
<organism evidence="4 5">
    <name type="scientific">Eragrostis curvula</name>
    <name type="common">weeping love grass</name>
    <dbReference type="NCBI Taxonomy" id="38414"/>
    <lineage>
        <taxon>Eukaryota</taxon>
        <taxon>Viridiplantae</taxon>
        <taxon>Streptophyta</taxon>
        <taxon>Embryophyta</taxon>
        <taxon>Tracheophyta</taxon>
        <taxon>Spermatophyta</taxon>
        <taxon>Magnoliopsida</taxon>
        <taxon>Liliopsida</taxon>
        <taxon>Poales</taxon>
        <taxon>Poaceae</taxon>
        <taxon>PACMAD clade</taxon>
        <taxon>Chloridoideae</taxon>
        <taxon>Eragrostideae</taxon>
        <taxon>Eragrostidinae</taxon>
        <taxon>Eragrostis</taxon>
    </lineage>
</organism>
<dbReference type="InterPro" id="IPR045005">
    <property type="entry name" value="BPM1-6"/>
</dbReference>
<dbReference type="EMBL" id="RWGY01000039">
    <property type="protein sequence ID" value="TVU08490.1"/>
    <property type="molecule type" value="Genomic_DNA"/>
</dbReference>
<dbReference type="PANTHER" id="PTHR26379">
    <property type="entry name" value="BTB/POZ AND MATH DOMAIN-CONTAINING PROTEIN 1"/>
    <property type="match status" value="1"/>
</dbReference>
<reference evidence="4 5" key="1">
    <citation type="journal article" date="2019" name="Sci. Rep.">
        <title>A high-quality genome of Eragrostis curvula grass provides insights into Poaceae evolution and supports new strategies to enhance forage quality.</title>
        <authorList>
            <person name="Carballo J."/>
            <person name="Santos B.A.C.M."/>
            <person name="Zappacosta D."/>
            <person name="Garbus I."/>
            <person name="Selva J.P."/>
            <person name="Gallo C.A."/>
            <person name="Diaz A."/>
            <person name="Albertini E."/>
            <person name="Caccamo M."/>
            <person name="Echenique V."/>
        </authorList>
    </citation>
    <scope>NUCLEOTIDE SEQUENCE [LARGE SCALE GENOMIC DNA]</scope>
    <source>
        <strain evidence="5">cv. Victoria</strain>
        <tissue evidence="4">Leaf</tissue>
    </source>
</reference>
<dbReference type="PROSITE" id="PS50097">
    <property type="entry name" value="BTB"/>
    <property type="match status" value="1"/>
</dbReference>
<dbReference type="Gene3D" id="1.25.40.420">
    <property type="match status" value="1"/>
</dbReference>
<evidence type="ECO:0000313" key="4">
    <source>
        <dbReference type="EMBL" id="TVU08490.1"/>
    </source>
</evidence>
<sequence length="298" mass="31904">MHTGYGIKFRATLTSDHATDVSMALTCRVRDQPGPSPAVTSSGALRNRQGEDVVFVSGTVLADPRYVKDGSIVVECVIATVVKVRDAGAANALPPTISAAAPSADLHEHFGELLRSQKGSDVTFLVAGEHITAHKCVLAARSLVFMAELLGDNDMSEWENATSQHVEIKDMEADVFRALVKFIYTDTLPELDDEDEDATTLARHLLAAADRYGMGRLKLLCEDKMCAHISVGTAAAALGLAEKHGCPKLKARCMEFIVADPADLQAVVATDGYRHLMATCPSVLSDLLLASVQRARSS</sequence>
<comment type="pathway">
    <text evidence="1">Protein modification; protein ubiquitination.</text>
</comment>
<dbReference type="InterPro" id="IPR056423">
    <property type="entry name" value="BACK_BPM_SPOP"/>
</dbReference>
<dbReference type="InterPro" id="IPR000210">
    <property type="entry name" value="BTB/POZ_dom"/>
</dbReference>
<dbReference type="Pfam" id="PF24570">
    <property type="entry name" value="BACK_BPM_SPOP"/>
    <property type="match status" value="1"/>
</dbReference>
<dbReference type="AlphaFoldDB" id="A0A5J9TAP3"/>
<dbReference type="OrthoDB" id="682365at2759"/>
<protein>
    <recommendedName>
        <fullName evidence="3">BTB domain-containing protein</fullName>
    </recommendedName>
</protein>
<evidence type="ECO:0000256" key="2">
    <source>
        <dbReference type="ARBA" id="ARBA00010846"/>
    </source>
</evidence>
<dbReference type="Gramene" id="TVU08490">
    <property type="protein sequence ID" value="TVU08490"/>
    <property type="gene ID" value="EJB05_41895"/>
</dbReference>
<dbReference type="Proteomes" id="UP000324897">
    <property type="component" value="Chromosome 3"/>
</dbReference>
<gene>
    <name evidence="4" type="ORF">EJB05_41895</name>
</gene>
<evidence type="ECO:0000313" key="5">
    <source>
        <dbReference type="Proteomes" id="UP000324897"/>
    </source>
</evidence>